<accession>A0AAC8ZWQ1</accession>
<dbReference type="PROSITE" id="PS50109">
    <property type="entry name" value="HIS_KIN"/>
    <property type="match status" value="1"/>
</dbReference>
<evidence type="ECO:0000256" key="5">
    <source>
        <dbReference type="ARBA" id="ARBA00022741"/>
    </source>
</evidence>
<keyword evidence="5" id="KW-0547">Nucleotide-binding</keyword>
<dbReference type="InterPro" id="IPR004358">
    <property type="entry name" value="Sig_transdc_His_kin-like_C"/>
</dbReference>
<sequence length="600" mass="65150">MFKRLIVSCAMMVWTAAARAEPETVRIGVLAYLGSERAARDWEPTLAHLEHAIPDRRFFALPLDLPGMVLAVADRRVDFVITNPGNYVTLEARFAVTRIATLESGLPAFPIAAVGSTIIRRADRQGIHTLADLKGKRLAVVSTDAFGGFQIAWREMEDAGVHPFTDLAALIPVGFPMEGVADAVRDGTADAGVLRACLLEELEAQGRVAPGTFAVVGERQTDALQPDTPPCRVSSRLYPDWPFARLAHTPRDLARQVAAALLTMPATDGRAWTASLDYTTVHELFRTLHIGPYPKTPPTLEDLLRRNWHWLAVAGAAVLWWVIHAARVEVLVRRRTAELVHEIAERERAEAAALRLREERDQLSRLGIVGEMASTIAHELNQPLAAIGNFAGGMTRLLDAPVPDLDRLRAGARSVAEQAERAAAIIQRTRGFVSRRGAQRSTLAVGAVVEETLSLFGTPSDLQLSIVAEAASDLPPVQADKVELQQVVLNLLQNAVDAMRPADGGTIAVRAALSDGMVMIEVRDSGSGVSDDARMRMFEPFFTTKPDGLGLGLSICRTIVERHGGRIWAEPSLPHGLAVRFTLPPSCDPSIIPSIEDPIP</sequence>
<evidence type="ECO:0000256" key="3">
    <source>
        <dbReference type="ARBA" id="ARBA00022553"/>
    </source>
</evidence>
<evidence type="ECO:0000256" key="8">
    <source>
        <dbReference type="ARBA" id="ARBA00023012"/>
    </source>
</evidence>
<dbReference type="Gene3D" id="3.30.565.10">
    <property type="entry name" value="Histidine kinase-like ATPase, C-terminal domain"/>
    <property type="match status" value="1"/>
</dbReference>
<feature type="signal peptide" evidence="10">
    <location>
        <begin position="1"/>
        <end position="20"/>
    </location>
</feature>
<dbReference type="Gene3D" id="1.10.287.130">
    <property type="match status" value="1"/>
</dbReference>
<dbReference type="AlphaFoldDB" id="A0AAC8ZWQ1"/>
<evidence type="ECO:0000259" key="11">
    <source>
        <dbReference type="PROSITE" id="PS50109"/>
    </source>
</evidence>
<evidence type="ECO:0000313" key="12">
    <source>
        <dbReference type="EMBL" id="ALG74905.1"/>
    </source>
</evidence>
<evidence type="ECO:0000256" key="4">
    <source>
        <dbReference type="ARBA" id="ARBA00022679"/>
    </source>
</evidence>
<dbReference type="SUPFAM" id="SSF47384">
    <property type="entry name" value="Homodimeric domain of signal transducing histidine kinase"/>
    <property type="match status" value="1"/>
</dbReference>
<evidence type="ECO:0000256" key="2">
    <source>
        <dbReference type="ARBA" id="ARBA00012438"/>
    </source>
</evidence>
<keyword evidence="13" id="KW-1185">Reference proteome</keyword>
<dbReference type="GO" id="GO:0005524">
    <property type="term" value="F:ATP binding"/>
    <property type="evidence" value="ECO:0007669"/>
    <property type="project" value="UniProtKB-KW"/>
</dbReference>
<dbReference type="InterPro" id="IPR036097">
    <property type="entry name" value="HisK_dim/P_sf"/>
</dbReference>
<protein>
    <recommendedName>
        <fullName evidence="2">histidine kinase</fullName>
        <ecNumber evidence="2">2.7.13.3</ecNumber>
    </recommendedName>
</protein>
<dbReference type="EC" id="2.7.13.3" evidence="2"/>
<keyword evidence="4" id="KW-0808">Transferase</keyword>
<feature type="coiled-coil region" evidence="9">
    <location>
        <begin position="339"/>
        <end position="366"/>
    </location>
</feature>
<proteinExistence type="predicted"/>
<dbReference type="EMBL" id="CP012405">
    <property type="protein sequence ID" value="ALG74905.1"/>
    <property type="molecule type" value="Genomic_DNA"/>
</dbReference>
<keyword evidence="7" id="KW-0067">ATP-binding</keyword>
<dbReference type="Proteomes" id="UP000069935">
    <property type="component" value="Chromosome 5"/>
</dbReference>
<dbReference type="Gene3D" id="3.40.190.10">
    <property type="entry name" value="Periplasmic binding protein-like II"/>
    <property type="match status" value="1"/>
</dbReference>
<dbReference type="InterPro" id="IPR003594">
    <property type="entry name" value="HATPase_dom"/>
</dbReference>
<dbReference type="Pfam" id="PF02518">
    <property type="entry name" value="HATPase_c"/>
    <property type="match status" value="1"/>
</dbReference>
<dbReference type="InterPro" id="IPR005467">
    <property type="entry name" value="His_kinase_dom"/>
</dbReference>
<evidence type="ECO:0000256" key="1">
    <source>
        <dbReference type="ARBA" id="ARBA00000085"/>
    </source>
</evidence>
<gene>
    <name evidence="12" type="ORF">AL072_27990</name>
</gene>
<evidence type="ECO:0000256" key="7">
    <source>
        <dbReference type="ARBA" id="ARBA00022840"/>
    </source>
</evidence>
<keyword evidence="10" id="KW-0732">Signal</keyword>
<dbReference type="PRINTS" id="PR00344">
    <property type="entry name" value="BCTRLSENSOR"/>
</dbReference>
<dbReference type="SMART" id="SM00388">
    <property type="entry name" value="HisKA"/>
    <property type="match status" value="1"/>
</dbReference>
<evidence type="ECO:0000313" key="13">
    <source>
        <dbReference type="Proteomes" id="UP000069935"/>
    </source>
</evidence>
<keyword evidence="9" id="KW-0175">Coiled coil</keyword>
<dbReference type="SUPFAM" id="SSF55874">
    <property type="entry name" value="ATPase domain of HSP90 chaperone/DNA topoisomerase II/histidine kinase"/>
    <property type="match status" value="1"/>
</dbReference>
<evidence type="ECO:0000256" key="9">
    <source>
        <dbReference type="SAM" id="Coils"/>
    </source>
</evidence>
<organism evidence="12 13">
    <name type="scientific">Azospirillum thiophilum</name>
    <dbReference type="NCBI Taxonomy" id="528244"/>
    <lineage>
        <taxon>Bacteria</taxon>
        <taxon>Pseudomonadati</taxon>
        <taxon>Pseudomonadota</taxon>
        <taxon>Alphaproteobacteria</taxon>
        <taxon>Rhodospirillales</taxon>
        <taxon>Azospirillaceae</taxon>
        <taxon>Azospirillum</taxon>
    </lineage>
</organism>
<dbReference type="GO" id="GO:0000155">
    <property type="term" value="F:phosphorelay sensor kinase activity"/>
    <property type="evidence" value="ECO:0007669"/>
    <property type="project" value="InterPro"/>
</dbReference>
<dbReference type="PANTHER" id="PTHR43065:SF10">
    <property type="entry name" value="PEROXIDE STRESS-ACTIVATED HISTIDINE KINASE MAK3"/>
    <property type="match status" value="1"/>
</dbReference>
<dbReference type="KEGG" id="ati:AL072_27990"/>
<dbReference type="CDD" id="cd00082">
    <property type="entry name" value="HisKA"/>
    <property type="match status" value="1"/>
</dbReference>
<dbReference type="InterPro" id="IPR036890">
    <property type="entry name" value="HATPase_C_sf"/>
</dbReference>
<comment type="catalytic activity">
    <reaction evidence="1">
        <text>ATP + protein L-histidine = ADP + protein N-phospho-L-histidine.</text>
        <dbReference type="EC" id="2.7.13.3"/>
    </reaction>
</comment>
<feature type="domain" description="Histidine kinase" evidence="11">
    <location>
        <begin position="375"/>
        <end position="587"/>
    </location>
</feature>
<keyword evidence="6 12" id="KW-0418">Kinase</keyword>
<evidence type="ECO:0000256" key="10">
    <source>
        <dbReference type="SAM" id="SignalP"/>
    </source>
</evidence>
<keyword evidence="3" id="KW-0597">Phosphoprotein</keyword>
<reference evidence="13" key="1">
    <citation type="submission" date="2015-08" db="EMBL/GenBank/DDBJ databases">
        <title>Complete Genome Sequence of Azospirillum thiophilum BV-S.</title>
        <authorList>
            <person name="Fomenkov A."/>
            <person name="Vincze T."/>
            <person name="Grabovich M."/>
            <person name="Dubinina G."/>
            <person name="Orlova M."/>
            <person name="Belousova E."/>
            <person name="Roberts R.J."/>
        </authorList>
    </citation>
    <scope>NUCLEOTIDE SEQUENCE [LARGE SCALE GENOMIC DNA]</scope>
    <source>
        <strain evidence="13">BV-S</strain>
    </source>
</reference>
<dbReference type="SMART" id="SM00387">
    <property type="entry name" value="HATPase_c"/>
    <property type="match status" value="1"/>
</dbReference>
<evidence type="ECO:0000256" key="6">
    <source>
        <dbReference type="ARBA" id="ARBA00022777"/>
    </source>
</evidence>
<dbReference type="PANTHER" id="PTHR43065">
    <property type="entry name" value="SENSOR HISTIDINE KINASE"/>
    <property type="match status" value="1"/>
</dbReference>
<feature type="chain" id="PRO_5042193183" description="histidine kinase" evidence="10">
    <location>
        <begin position="21"/>
        <end position="600"/>
    </location>
</feature>
<name>A0AAC8ZWQ1_9PROT</name>
<dbReference type="SUPFAM" id="SSF53850">
    <property type="entry name" value="Periplasmic binding protein-like II"/>
    <property type="match status" value="1"/>
</dbReference>
<dbReference type="Pfam" id="PF12974">
    <property type="entry name" value="Phosphonate-bd"/>
    <property type="match status" value="1"/>
</dbReference>
<keyword evidence="8" id="KW-0902">Two-component regulatory system</keyword>
<reference evidence="12 13" key="2">
    <citation type="journal article" date="2016" name="Genome Announc.">
        <title>Complete Genome Sequence of a Strain of Azospirillum thiophilum Isolated from a Sulfide Spring.</title>
        <authorList>
            <person name="Fomenkov A."/>
            <person name="Vincze T."/>
            <person name="Grabovich M."/>
            <person name="Anton B.P."/>
            <person name="Dubinina G."/>
            <person name="Orlova M."/>
            <person name="Belousova E."/>
            <person name="Roberts R.J."/>
        </authorList>
    </citation>
    <scope>NUCLEOTIDE SEQUENCE [LARGE SCALE GENOMIC DNA]</scope>
    <source>
        <strain evidence="12 13">BV-S</strain>
    </source>
</reference>
<dbReference type="InterPro" id="IPR003661">
    <property type="entry name" value="HisK_dim/P_dom"/>
</dbReference>